<gene>
    <name evidence="1" type="ORF">EST38_g7037</name>
</gene>
<dbReference type="OrthoDB" id="3047832at2759"/>
<name>A0A4Q2DGB1_9AGAR</name>
<evidence type="ECO:0000313" key="2">
    <source>
        <dbReference type="Proteomes" id="UP000290288"/>
    </source>
</evidence>
<dbReference type="Proteomes" id="UP000290288">
    <property type="component" value="Unassembled WGS sequence"/>
</dbReference>
<reference evidence="1 2" key="1">
    <citation type="submission" date="2019-01" db="EMBL/GenBank/DDBJ databases">
        <title>Draft genome sequence of Psathyrella aberdarensis IHI B618.</title>
        <authorList>
            <person name="Buettner E."/>
            <person name="Kellner H."/>
        </authorList>
    </citation>
    <scope>NUCLEOTIDE SEQUENCE [LARGE SCALE GENOMIC DNA]</scope>
    <source>
        <strain evidence="1 2">IHI B618</strain>
    </source>
</reference>
<proteinExistence type="predicted"/>
<dbReference type="AlphaFoldDB" id="A0A4Q2DGB1"/>
<protein>
    <submittedName>
        <fullName evidence="1">Uncharacterized protein</fullName>
    </submittedName>
</protein>
<sequence length="227" mass="25053">MTLRVVKTPFYWEIMENGKTYSLGKHRGRLALPLSSGDACTIKTVASASEEDESVTLLVLEDTPEIQEALRKGKIGEWAYPEQSVYYTAGDAGRIYVYNHLDSTIYAAVSEQPGSAGSTGQWPVKSNNWQYWIRSSDSSVHVSLSDCVSAQTAKVFQGRVGKVLHVQSLPSSSEWEGIQSVLPANATYSENDELSRKRHIGIKNNLSFSIYVCEEQTFGSAKGPKSF</sequence>
<comment type="caution">
    <text evidence="1">The sequence shown here is derived from an EMBL/GenBank/DDBJ whole genome shotgun (WGS) entry which is preliminary data.</text>
</comment>
<organism evidence="1 2">
    <name type="scientific">Candolleomyces aberdarensis</name>
    <dbReference type="NCBI Taxonomy" id="2316362"/>
    <lineage>
        <taxon>Eukaryota</taxon>
        <taxon>Fungi</taxon>
        <taxon>Dikarya</taxon>
        <taxon>Basidiomycota</taxon>
        <taxon>Agaricomycotina</taxon>
        <taxon>Agaricomycetes</taxon>
        <taxon>Agaricomycetidae</taxon>
        <taxon>Agaricales</taxon>
        <taxon>Agaricineae</taxon>
        <taxon>Psathyrellaceae</taxon>
        <taxon>Candolleomyces</taxon>
    </lineage>
</organism>
<keyword evidence="2" id="KW-1185">Reference proteome</keyword>
<accession>A0A4Q2DGB1</accession>
<evidence type="ECO:0000313" key="1">
    <source>
        <dbReference type="EMBL" id="RXW18813.1"/>
    </source>
</evidence>
<dbReference type="EMBL" id="SDEE01000239">
    <property type="protein sequence ID" value="RXW18813.1"/>
    <property type="molecule type" value="Genomic_DNA"/>
</dbReference>